<evidence type="ECO:0000313" key="6">
    <source>
        <dbReference type="Proteomes" id="UP001172702"/>
    </source>
</evidence>
<feature type="domain" description="Isochorismatase-like" evidence="2">
    <location>
        <begin position="7"/>
        <end position="181"/>
    </location>
</feature>
<organism evidence="4 5">
    <name type="scientific">Dietzia maris</name>
    <dbReference type="NCBI Taxonomy" id="37915"/>
    <lineage>
        <taxon>Bacteria</taxon>
        <taxon>Bacillati</taxon>
        <taxon>Actinomycetota</taxon>
        <taxon>Actinomycetes</taxon>
        <taxon>Mycobacteriales</taxon>
        <taxon>Dietziaceae</taxon>
        <taxon>Dietzia</taxon>
    </lineage>
</organism>
<dbReference type="CDD" id="cd01014">
    <property type="entry name" value="nicotinamidase_related"/>
    <property type="match status" value="1"/>
</dbReference>
<evidence type="ECO:0000256" key="1">
    <source>
        <dbReference type="ARBA" id="ARBA00022801"/>
    </source>
</evidence>
<keyword evidence="6" id="KW-1185">Reference proteome</keyword>
<evidence type="ECO:0000313" key="5">
    <source>
        <dbReference type="Proteomes" id="UP000252187"/>
    </source>
</evidence>
<dbReference type="GO" id="GO:0016787">
    <property type="term" value="F:hydrolase activity"/>
    <property type="evidence" value="ECO:0007669"/>
    <property type="project" value="UniProtKB-KW"/>
</dbReference>
<dbReference type="PANTHER" id="PTHR43540">
    <property type="entry name" value="PEROXYUREIDOACRYLATE/UREIDOACRYLATE AMIDOHYDROLASE-RELATED"/>
    <property type="match status" value="1"/>
</dbReference>
<evidence type="ECO:0000313" key="4">
    <source>
        <dbReference type="EMBL" id="RBA37144.1"/>
    </source>
</evidence>
<keyword evidence="1 4" id="KW-0378">Hydrolase</keyword>
<dbReference type="RefSeq" id="WP_119192386.1">
    <property type="nucleotide sequence ID" value="NZ_CANNAK010000008.1"/>
</dbReference>
<dbReference type="GeneID" id="97416811"/>
<reference evidence="3 6" key="2">
    <citation type="submission" date="2023-07" db="EMBL/GenBank/DDBJ databases">
        <title>Strategy for survival of the halotoleranting strain Dietzia MX2 from the Yakshinskoe mineral salts deposit.</title>
        <authorList>
            <person name="Kharitonova M.A."/>
            <person name="Kupriyanova-Ashina F.G."/>
            <person name="Shakirov T.R."/>
            <person name="Vafina M.S."/>
            <person name="Ilinskaya O.N."/>
        </authorList>
    </citation>
    <scope>NUCLEOTIDE SEQUENCE [LARGE SCALE GENOMIC DNA]</scope>
    <source>
        <strain evidence="3 6">MX2</strain>
    </source>
</reference>
<dbReference type="Pfam" id="PF00857">
    <property type="entry name" value="Isochorismatase"/>
    <property type="match status" value="1"/>
</dbReference>
<dbReference type="Gene3D" id="3.40.50.850">
    <property type="entry name" value="Isochorismatase-like"/>
    <property type="match status" value="1"/>
</dbReference>
<dbReference type="SUPFAM" id="SSF52499">
    <property type="entry name" value="Isochorismatase-like hydrolases"/>
    <property type="match status" value="1"/>
</dbReference>
<sequence>MSSQNRALIVVDVQQEYFDGPLEIQYPPRDESLAQIVRAVDAASEAGMPVVVVQHDLPEGAPVFANGSAGWSLHADLESRLQPQWKRVTKSYASVFDGTGLVDWLREQGVDRVTLVGYMTNNCILGTAVTAEPLGIAVEVLSDATGAIHISNSAGSVPAQQVHETLMAVLNSNLAAVATTDAWVESVSSGAELTGSDLGSSAMQGRAEH</sequence>
<evidence type="ECO:0000313" key="3">
    <source>
        <dbReference type="EMBL" id="MDN4505368.1"/>
    </source>
</evidence>
<evidence type="ECO:0000259" key="2">
    <source>
        <dbReference type="Pfam" id="PF00857"/>
    </source>
</evidence>
<dbReference type="AlphaFoldDB" id="A0A365PAU9"/>
<dbReference type="EC" id="3.-.-.-" evidence="3"/>
<dbReference type="Proteomes" id="UP000252187">
    <property type="component" value="Unassembled WGS sequence"/>
</dbReference>
<dbReference type="EMBL" id="QNTT01000015">
    <property type="protein sequence ID" value="RBA37144.1"/>
    <property type="molecule type" value="Genomic_DNA"/>
</dbReference>
<gene>
    <name evidence="4" type="ORF">DQ226_07495</name>
    <name evidence="3" type="ORF">QYF62_04770</name>
</gene>
<proteinExistence type="predicted"/>
<dbReference type="InterPro" id="IPR050272">
    <property type="entry name" value="Isochorismatase-like_hydrls"/>
</dbReference>
<accession>A0A365PAU9</accession>
<dbReference type="InterPro" id="IPR000868">
    <property type="entry name" value="Isochorismatase-like_dom"/>
</dbReference>
<dbReference type="PANTHER" id="PTHR43540:SF6">
    <property type="entry name" value="ISOCHORISMATASE-LIKE DOMAIN-CONTAINING PROTEIN"/>
    <property type="match status" value="1"/>
</dbReference>
<dbReference type="EMBL" id="JAUHTB010000004">
    <property type="protein sequence ID" value="MDN4505368.1"/>
    <property type="molecule type" value="Genomic_DNA"/>
</dbReference>
<comment type="caution">
    <text evidence="4">The sequence shown here is derived from an EMBL/GenBank/DDBJ whole genome shotgun (WGS) entry which is preliminary data.</text>
</comment>
<protein>
    <submittedName>
        <fullName evidence="3 4">Cysteine hydrolase</fullName>
        <ecNumber evidence="3">3.-.-.-</ecNumber>
    </submittedName>
</protein>
<name>A0A365PAU9_9ACTN</name>
<dbReference type="InterPro" id="IPR036380">
    <property type="entry name" value="Isochorismatase-like_sf"/>
</dbReference>
<dbReference type="Proteomes" id="UP001172702">
    <property type="component" value="Unassembled WGS sequence"/>
</dbReference>
<reference evidence="4 5" key="1">
    <citation type="submission" date="2018-06" db="EMBL/GenBank/DDBJ databases">
        <title>Whole genome sequencing of four bacterial strains from South Shetland trench revealing bio-synthetic gene clusters.</title>
        <authorList>
            <person name="Abdel-Mageed W.M."/>
            <person name="Lehri B."/>
            <person name="Jarmusch S.A."/>
            <person name="Miranda K."/>
            <person name="Goodfellow M."/>
            <person name="Jaspars M."/>
            <person name="Karlyshev A.V."/>
        </authorList>
    </citation>
    <scope>NUCLEOTIDE SEQUENCE [LARGE SCALE GENOMIC DNA]</scope>
    <source>
        <strain evidence="4 5">SST1</strain>
    </source>
</reference>